<dbReference type="AlphaFoldDB" id="A0A7S2LCP7"/>
<dbReference type="InterPro" id="IPR008979">
    <property type="entry name" value="Galactose-bd-like_sf"/>
</dbReference>
<evidence type="ECO:0000256" key="1">
    <source>
        <dbReference type="SAM" id="MobiDB-lite"/>
    </source>
</evidence>
<dbReference type="PROSITE" id="PS50022">
    <property type="entry name" value="FA58C_3"/>
    <property type="match status" value="1"/>
</dbReference>
<organism evidence="3">
    <name type="scientific">Zooxanthella nutricula</name>
    <dbReference type="NCBI Taxonomy" id="1333877"/>
    <lineage>
        <taxon>Eukaryota</taxon>
        <taxon>Sar</taxon>
        <taxon>Alveolata</taxon>
        <taxon>Dinophyceae</taxon>
        <taxon>Peridiniales</taxon>
        <taxon>Peridiniales incertae sedis</taxon>
        <taxon>Zooxanthella</taxon>
    </lineage>
</organism>
<proteinExistence type="predicted"/>
<protein>
    <recommendedName>
        <fullName evidence="2">F5/8 type C domain-containing protein</fullName>
    </recommendedName>
</protein>
<dbReference type="Gene3D" id="2.60.120.260">
    <property type="entry name" value="Galactose-binding domain-like"/>
    <property type="match status" value="1"/>
</dbReference>
<sequence>MDRDPSPEKHLGAAARSRRFDEGSRWGGRGGRTLLRARCAAQVHSAPGYLDTDVRIHRPRDDDGNVLVTEIDQELDDLPVDEGTGGRLFKLPEMLEARCVSKAVARDEHAPDVLITTFALPGVAWRAPGEEERRRLLARREAKLSLARWMGEGDAEACAADVIHEGGGFRVVSTRHGRVATRRQVHKYRIVCKFRDTPLERITHPSLLDFRARVPRKAVVFAEGCSNFHCSDEPLEVDLGANCRVTWISTQGRFPEIATTLQCGVRVVTDRVASYQWVTRYALSYRVDGGHDWICLAAGLQGNDDATTEVAHAVGGADGVVCRYLRFKPLEWNRSSPGMRVGVYGERPGAEADKAGEERIDDSLVRYSVYEVGGPINRRRVAGGTRAGGRLAAHCCMRKSCRCLRKPPPPVRRRMLRIGAAEDLRDAHGPDPVVPSEAAEEQDADEPVGPCRGTAAPWPVSFTCSLAEADLSNRTAASLGPPTPSTIGSGVVVADASPFDAAEETIDGQAWFVL</sequence>
<reference evidence="3" key="1">
    <citation type="submission" date="2021-01" db="EMBL/GenBank/DDBJ databases">
        <authorList>
            <person name="Corre E."/>
            <person name="Pelletier E."/>
            <person name="Niang G."/>
            <person name="Scheremetjew M."/>
            <person name="Finn R."/>
            <person name="Kale V."/>
            <person name="Holt S."/>
            <person name="Cochrane G."/>
            <person name="Meng A."/>
            <person name="Brown T."/>
            <person name="Cohen L."/>
        </authorList>
    </citation>
    <scope>NUCLEOTIDE SEQUENCE</scope>
    <source>
        <strain evidence="3">RCC3387</strain>
    </source>
</reference>
<gene>
    <name evidence="3" type="ORF">BRAN1462_LOCUS37966</name>
</gene>
<feature type="compositionally biased region" description="Basic and acidic residues" evidence="1">
    <location>
        <begin position="1"/>
        <end position="11"/>
    </location>
</feature>
<feature type="region of interest" description="Disordered" evidence="1">
    <location>
        <begin position="422"/>
        <end position="452"/>
    </location>
</feature>
<evidence type="ECO:0000313" key="3">
    <source>
        <dbReference type="EMBL" id="CAD9601065.1"/>
    </source>
</evidence>
<feature type="domain" description="F5/8 type C" evidence="2">
    <location>
        <begin position="235"/>
        <end position="346"/>
    </location>
</feature>
<dbReference type="SUPFAM" id="SSF49785">
    <property type="entry name" value="Galactose-binding domain-like"/>
    <property type="match status" value="1"/>
</dbReference>
<dbReference type="InterPro" id="IPR000421">
    <property type="entry name" value="FA58C"/>
</dbReference>
<dbReference type="EMBL" id="HBGW01059637">
    <property type="protein sequence ID" value="CAD9601065.1"/>
    <property type="molecule type" value="Transcribed_RNA"/>
</dbReference>
<accession>A0A7S2LCP7</accession>
<dbReference type="PANTHER" id="PTHR24543">
    <property type="entry name" value="MULTICOPPER OXIDASE-RELATED"/>
    <property type="match status" value="1"/>
</dbReference>
<name>A0A7S2LCP7_9DINO</name>
<feature type="region of interest" description="Disordered" evidence="1">
    <location>
        <begin position="1"/>
        <end position="24"/>
    </location>
</feature>
<evidence type="ECO:0000259" key="2">
    <source>
        <dbReference type="PROSITE" id="PS50022"/>
    </source>
</evidence>